<gene>
    <name evidence="7" type="ORF">SARC_01920</name>
</gene>
<evidence type="ECO:0000256" key="4">
    <source>
        <dbReference type="ARBA" id="ARBA00023212"/>
    </source>
</evidence>
<feature type="region of interest" description="Disordered" evidence="5">
    <location>
        <begin position="394"/>
        <end position="420"/>
    </location>
</feature>
<dbReference type="GO" id="GO:0000922">
    <property type="term" value="C:spindle pole"/>
    <property type="evidence" value="ECO:0007669"/>
    <property type="project" value="InterPro"/>
</dbReference>
<dbReference type="GO" id="GO:0051321">
    <property type="term" value="P:meiotic cell cycle"/>
    <property type="evidence" value="ECO:0007669"/>
    <property type="project" value="TreeGrafter"/>
</dbReference>
<dbReference type="GO" id="GO:0043015">
    <property type="term" value="F:gamma-tubulin binding"/>
    <property type="evidence" value="ECO:0007669"/>
    <property type="project" value="InterPro"/>
</dbReference>
<evidence type="ECO:0000256" key="1">
    <source>
        <dbReference type="ARBA" id="ARBA00004245"/>
    </source>
</evidence>
<protein>
    <recommendedName>
        <fullName evidence="6">Gamma tubulin complex component protein N-terminal domain-containing protein</fullName>
    </recommendedName>
</protein>
<name>A0A0L0GCD7_9EUKA</name>
<reference evidence="7 8" key="1">
    <citation type="submission" date="2011-02" db="EMBL/GenBank/DDBJ databases">
        <title>The Genome Sequence of Sphaeroforma arctica JP610.</title>
        <authorList>
            <consortium name="The Broad Institute Genome Sequencing Platform"/>
            <person name="Russ C."/>
            <person name="Cuomo C."/>
            <person name="Young S.K."/>
            <person name="Zeng Q."/>
            <person name="Gargeya S."/>
            <person name="Alvarado L."/>
            <person name="Berlin A."/>
            <person name="Chapman S.B."/>
            <person name="Chen Z."/>
            <person name="Freedman E."/>
            <person name="Gellesch M."/>
            <person name="Goldberg J."/>
            <person name="Griggs A."/>
            <person name="Gujja S."/>
            <person name="Heilman E."/>
            <person name="Heiman D."/>
            <person name="Howarth C."/>
            <person name="Mehta T."/>
            <person name="Neiman D."/>
            <person name="Pearson M."/>
            <person name="Roberts A."/>
            <person name="Saif S."/>
            <person name="Shea T."/>
            <person name="Shenoy N."/>
            <person name="Sisk P."/>
            <person name="Stolte C."/>
            <person name="Sykes S."/>
            <person name="White J."/>
            <person name="Yandava C."/>
            <person name="Burger G."/>
            <person name="Gray M.W."/>
            <person name="Holland P.W.H."/>
            <person name="King N."/>
            <person name="Lang F.B.F."/>
            <person name="Roger A.J."/>
            <person name="Ruiz-Trillo I."/>
            <person name="Haas B."/>
            <person name="Nusbaum C."/>
            <person name="Birren B."/>
        </authorList>
    </citation>
    <scope>NUCLEOTIDE SEQUENCE [LARGE SCALE GENOMIC DNA]</scope>
    <source>
        <strain evidence="7 8">JP610</strain>
    </source>
</reference>
<feature type="compositionally biased region" description="Low complexity" evidence="5">
    <location>
        <begin position="633"/>
        <end position="644"/>
    </location>
</feature>
<dbReference type="STRING" id="667725.A0A0L0GCD7"/>
<feature type="compositionally biased region" description="Basic and acidic residues" evidence="5">
    <location>
        <begin position="275"/>
        <end position="284"/>
    </location>
</feature>
<dbReference type="EMBL" id="KQ241677">
    <property type="protein sequence ID" value="KNC85928.1"/>
    <property type="molecule type" value="Genomic_DNA"/>
</dbReference>
<dbReference type="InterPro" id="IPR007259">
    <property type="entry name" value="GCP"/>
</dbReference>
<dbReference type="GO" id="GO:0005874">
    <property type="term" value="C:microtubule"/>
    <property type="evidence" value="ECO:0007669"/>
    <property type="project" value="UniProtKB-KW"/>
</dbReference>
<evidence type="ECO:0000313" key="8">
    <source>
        <dbReference type="Proteomes" id="UP000054560"/>
    </source>
</evidence>
<dbReference type="eggNOG" id="KOG2000">
    <property type="taxonomic scope" value="Eukaryota"/>
</dbReference>
<dbReference type="GO" id="GO:0031122">
    <property type="term" value="P:cytoplasmic microtubule organization"/>
    <property type="evidence" value="ECO:0007669"/>
    <property type="project" value="TreeGrafter"/>
</dbReference>
<feature type="compositionally biased region" description="Polar residues" evidence="5">
    <location>
        <begin position="166"/>
        <end position="176"/>
    </location>
</feature>
<dbReference type="GO" id="GO:0000278">
    <property type="term" value="P:mitotic cell cycle"/>
    <property type="evidence" value="ECO:0007669"/>
    <property type="project" value="TreeGrafter"/>
</dbReference>
<keyword evidence="4" id="KW-0206">Cytoskeleton</keyword>
<sequence length="1119" mass="124142">MSNLDEGQDYTFRSRDLHLYKLFNTETGTRDNRIPPAVTSKRAYEASPASASHVSTKLPRTYNYSNTTPVRTLKEHDTTREIELRRARERGSDRMPPYVQADTNADVDIRINALSSSSETGMRNGDYEVQAQGNKGVFKEPFAQIHTNTTTYKYSNATVSAPLGSQPMTFSTTTSHKTSRHESHTDTSTRVSAHTGITLTQGSYVEPRLQPLKFGRDGLNNTHTGVKTLQTATRDVVQKSMATNIAGGSTELPITRPTNRHESASTYAHRRTMGKGKDPLLDGMDKENVGSAGSDRMATRYIESRGQPYIDEHASPQTRTPTQSDTKFQTQVHKHTYSVVDPSVASAQAYTESTGRQDDIVPSITERVRPHLPPTTTSKYNRTNIRSIGYTGDELQTPHAKTRPTSYTPSTKDTHTHTNTNTHAQIHTGTRTCTHTKRIPRGERIGTTEPKDDGKEVNPLLHRLCMHLVDRKQRKLRRRGSVEGTHTLNNEQRVQELVAHANRLLEKQARKNTRHKTGVIAGCKVADRIKGDFTKCGRRTDARAFDNLFSQLVACRDSSLSPHILRFLATLRDQNLDLKSNNLNIEQQNPNLEDDPVLEGEENVLNLSLLSLDATPSNANKSFSRTKPVLPPSISSSSRSKTVGGVSGVLSRASTTHRAHTSIAQQNTPSKPSANATDLGAATTIPTSPTRRRKGNKDGSDARVGIAIDMDSDIATDTRHTRTTHADDIDTAHPIYTQQSHMGSRGDDHQNIYSEAHEPRLLLPAQAQERPTNDYRDTQRAHDGGKRSVHLPQANNGYVHEGERHGTHGLQTPGESKANTEHSQIPGDDHLRDAISPITGHNAQARKRGQRRRGRNPETENSIIVLDEHDPSLPAISEQDVVRDVIYLLQGIDGEYIKFVDSNPPAMQQHSDDMMQDGTDHLMGDSPEPTTPSVSDFRVDIHAAVDNRTRRLIRTNMAPVGLCFKYLETFINSNSATGHNTGIVYRSLVHKVQTTLSTYYNLIATLQDEYVQDCQNSNNNNTTAHASTVTYTHTRQFTLKHLYVWCHTPAREMAFLCGMVENSAAYSGGTLLSALNKFTDYGDPQLNALAVGFVGACSSHVYSMMVGRCSIFRTFVRAL</sequence>
<keyword evidence="3" id="KW-0493">Microtubule</keyword>
<dbReference type="PANTHER" id="PTHR19302:SF14">
    <property type="entry name" value="GAMMA-TUBULIN COMPLEX COMPONENT 3"/>
    <property type="match status" value="1"/>
</dbReference>
<dbReference type="AlphaFoldDB" id="A0A0L0GCD7"/>
<feature type="region of interest" description="Disordered" evidence="5">
    <location>
        <begin position="27"/>
        <end position="55"/>
    </location>
</feature>
<feature type="compositionally biased region" description="Polar residues" evidence="5">
    <location>
        <begin position="661"/>
        <end position="676"/>
    </location>
</feature>
<dbReference type="GO" id="GO:0000930">
    <property type="term" value="C:gamma-tubulin complex"/>
    <property type="evidence" value="ECO:0007669"/>
    <property type="project" value="TreeGrafter"/>
</dbReference>
<dbReference type="GO" id="GO:0051011">
    <property type="term" value="F:microtubule minus-end binding"/>
    <property type="evidence" value="ECO:0007669"/>
    <property type="project" value="TreeGrafter"/>
</dbReference>
<dbReference type="GO" id="GO:0007020">
    <property type="term" value="P:microtubule nucleation"/>
    <property type="evidence" value="ECO:0007669"/>
    <property type="project" value="InterPro"/>
</dbReference>
<dbReference type="GeneID" id="25902424"/>
<feature type="region of interest" description="Disordered" evidence="5">
    <location>
        <begin position="248"/>
        <end position="284"/>
    </location>
</feature>
<organism evidence="7 8">
    <name type="scientific">Sphaeroforma arctica JP610</name>
    <dbReference type="NCBI Taxonomy" id="667725"/>
    <lineage>
        <taxon>Eukaryota</taxon>
        <taxon>Ichthyosporea</taxon>
        <taxon>Ichthyophonida</taxon>
        <taxon>Sphaeroforma</taxon>
    </lineage>
</organism>
<keyword evidence="2" id="KW-0963">Cytoplasm</keyword>
<proteinExistence type="predicted"/>
<dbReference type="Pfam" id="PF17681">
    <property type="entry name" value="GCP_N_terminal"/>
    <property type="match status" value="1"/>
</dbReference>
<evidence type="ECO:0000256" key="2">
    <source>
        <dbReference type="ARBA" id="ARBA00022490"/>
    </source>
</evidence>
<feature type="region of interest" description="Disordered" evidence="5">
    <location>
        <begin position="165"/>
        <end position="191"/>
    </location>
</feature>
<dbReference type="RefSeq" id="XP_014159830.1">
    <property type="nucleotide sequence ID" value="XM_014304355.1"/>
</dbReference>
<feature type="region of interest" description="Disordered" evidence="5">
    <location>
        <begin position="763"/>
        <end position="864"/>
    </location>
</feature>
<feature type="compositionally biased region" description="Basic and acidic residues" evidence="5">
    <location>
        <begin position="771"/>
        <end position="786"/>
    </location>
</feature>
<evidence type="ECO:0000256" key="3">
    <source>
        <dbReference type="ARBA" id="ARBA00022701"/>
    </source>
</evidence>
<feature type="region of interest" description="Disordered" evidence="5">
    <location>
        <begin position="616"/>
        <end position="705"/>
    </location>
</feature>
<feature type="domain" description="Gamma tubulin complex component protein N-terminal" evidence="6">
    <location>
        <begin position="882"/>
        <end position="1105"/>
    </location>
</feature>
<feature type="compositionally biased region" description="Polar residues" evidence="5">
    <location>
        <begin position="616"/>
        <end position="625"/>
    </location>
</feature>
<dbReference type="GO" id="GO:0051225">
    <property type="term" value="P:spindle assembly"/>
    <property type="evidence" value="ECO:0007669"/>
    <property type="project" value="TreeGrafter"/>
</dbReference>
<dbReference type="Proteomes" id="UP000054560">
    <property type="component" value="Unassembled WGS sequence"/>
</dbReference>
<evidence type="ECO:0000256" key="5">
    <source>
        <dbReference type="SAM" id="MobiDB-lite"/>
    </source>
</evidence>
<dbReference type="InterPro" id="IPR041470">
    <property type="entry name" value="GCP_N"/>
</dbReference>
<keyword evidence="8" id="KW-1185">Reference proteome</keyword>
<dbReference type="OrthoDB" id="5860513at2759"/>
<feature type="compositionally biased region" description="Basic residues" evidence="5">
    <location>
        <begin position="844"/>
        <end position="854"/>
    </location>
</feature>
<accession>A0A0L0GCD7</accession>
<evidence type="ECO:0000313" key="7">
    <source>
        <dbReference type="EMBL" id="KNC85928.1"/>
    </source>
</evidence>
<comment type="subcellular location">
    <subcellularLocation>
        <location evidence="1">Cytoplasm</location>
        <location evidence="1">Cytoskeleton</location>
    </subcellularLocation>
</comment>
<dbReference type="PANTHER" id="PTHR19302">
    <property type="entry name" value="GAMMA TUBULIN COMPLEX PROTEIN"/>
    <property type="match status" value="1"/>
</dbReference>
<evidence type="ECO:0000259" key="6">
    <source>
        <dbReference type="Pfam" id="PF17681"/>
    </source>
</evidence>